<keyword evidence="13" id="KW-0489">Methyltransferase</keyword>
<dbReference type="CDD" id="cd16841">
    <property type="entry name" value="RraA_family"/>
    <property type="match status" value="1"/>
</dbReference>
<comment type="similarity">
    <text evidence="3">Belongs to the class II aldolase/RraA-like family.</text>
</comment>
<evidence type="ECO:0000313" key="13">
    <source>
        <dbReference type="EMBL" id="MFC3999365.1"/>
    </source>
</evidence>
<dbReference type="PANTHER" id="PTHR33254">
    <property type="entry name" value="4-HYDROXY-4-METHYL-2-OXOGLUTARATE ALDOLASE 3-RELATED"/>
    <property type="match status" value="1"/>
</dbReference>
<gene>
    <name evidence="13" type="ORF">ACFOVU_25870</name>
</gene>
<dbReference type="Pfam" id="PF03737">
    <property type="entry name" value="RraA-like"/>
    <property type="match status" value="1"/>
</dbReference>
<dbReference type="EC" id="4.1.1.112" evidence="6"/>
<evidence type="ECO:0000256" key="11">
    <source>
        <dbReference type="ARBA" id="ARBA00032305"/>
    </source>
</evidence>
<protein>
    <recommendedName>
        <fullName evidence="7">Putative 4-hydroxy-4-methyl-2-oxoglutarate aldolase</fullName>
        <ecNumber evidence="6">4.1.1.112</ecNumber>
        <ecNumber evidence="5">4.1.3.17</ecNumber>
    </recommendedName>
    <alternativeName>
        <fullName evidence="11">Oxaloacetate decarboxylase</fullName>
    </alternativeName>
    <alternativeName>
        <fullName evidence="9">Regulator of ribonuclease activity homolog</fullName>
    </alternativeName>
    <alternativeName>
        <fullName evidence="10">RraA-like protein</fullName>
    </alternativeName>
</protein>
<dbReference type="Gene3D" id="3.50.30.40">
    <property type="entry name" value="Ribonuclease E inhibitor RraA/RraA-like"/>
    <property type="match status" value="1"/>
</dbReference>
<name>A0ABV8FTA9_9ACTN</name>
<evidence type="ECO:0000256" key="8">
    <source>
        <dbReference type="ARBA" id="ARBA00025046"/>
    </source>
</evidence>
<dbReference type="InterPro" id="IPR036704">
    <property type="entry name" value="RraA/RraA-like_sf"/>
</dbReference>
<dbReference type="EC" id="4.1.3.17" evidence="5"/>
<comment type="function">
    <text evidence="8">Catalyzes the aldol cleavage of 4-hydroxy-4-methyl-2-oxoglutarate (HMG) into 2 molecules of pyruvate. Also contains a secondary oxaloacetate (OAA) decarboxylase activity due to the common pyruvate enolate transition state formed following C-C bond cleavage in the retro-aldol and decarboxylation reactions.</text>
</comment>
<evidence type="ECO:0000256" key="9">
    <source>
        <dbReference type="ARBA" id="ARBA00029596"/>
    </source>
</evidence>
<dbReference type="GO" id="GO:0008168">
    <property type="term" value="F:methyltransferase activity"/>
    <property type="evidence" value="ECO:0007669"/>
    <property type="project" value="UniProtKB-KW"/>
</dbReference>
<evidence type="ECO:0000256" key="10">
    <source>
        <dbReference type="ARBA" id="ARBA00030169"/>
    </source>
</evidence>
<dbReference type="GO" id="GO:0032259">
    <property type="term" value="P:methylation"/>
    <property type="evidence" value="ECO:0007669"/>
    <property type="project" value="UniProtKB-KW"/>
</dbReference>
<dbReference type="EMBL" id="JBHSBH010000015">
    <property type="protein sequence ID" value="MFC3999365.1"/>
    <property type="molecule type" value="Genomic_DNA"/>
</dbReference>
<sequence>MTTTGSSALERLSRLPVANIGDAMERLNVCHSAVRSTWEGARLAGPALTVLTRPGDNLFIHRAIEAVQPGQVIVVAGGADESRALIGELMAGRAKAARCAGFVIDGAVRDVAVIRALGVPVFARAVTPAGPYKNGPGALDVPVAIGGVVVSPGDYVVGDDDGVAVVTPSTAEEVATKAEAKHAQENAARATIAEALGHPFPTG</sequence>
<comment type="caution">
    <text evidence="13">The sequence shown here is derived from an EMBL/GenBank/DDBJ whole genome shotgun (WGS) entry which is preliminary data.</text>
</comment>
<comment type="cofactor">
    <cofactor evidence="2">
        <name>a divalent metal cation</name>
        <dbReference type="ChEBI" id="CHEBI:60240"/>
    </cofactor>
</comment>
<dbReference type="NCBIfam" id="NF004850">
    <property type="entry name" value="PRK06201.1"/>
    <property type="match status" value="1"/>
</dbReference>
<evidence type="ECO:0000256" key="1">
    <source>
        <dbReference type="ARBA" id="ARBA00001342"/>
    </source>
</evidence>
<comment type="catalytic activity">
    <reaction evidence="1">
        <text>4-hydroxy-4-methyl-2-oxoglutarate = 2 pyruvate</text>
        <dbReference type="Rhea" id="RHEA:22748"/>
        <dbReference type="ChEBI" id="CHEBI:15361"/>
        <dbReference type="ChEBI" id="CHEBI:58276"/>
        <dbReference type="EC" id="4.1.3.17"/>
    </reaction>
</comment>
<evidence type="ECO:0000256" key="4">
    <source>
        <dbReference type="ARBA" id="ARBA00011233"/>
    </source>
</evidence>
<keyword evidence="14" id="KW-1185">Reference proteome</keyword>
<evidence type="ECO:0000313" key="14">
    <source>
        <dbReference type="Proteomes" id="UP001595847"/>
    </source>
</evidence>
<evidence type="ECO:0000256" key="12">
    <source>
        <dbReference type="ARBA" id="ARBA00047973"/>
    </source>
</evidence>
<evidence type="ECO:0000256" key="3">
    <source>
        <dbReference type="ARBA" id="ARBA00008621"/>
    </source>
</evidence>
<comment type="catalytic activity">
    <reaction evidence="12">
        <text>oxaloacetate + H(+) = pyruvate + CO2</text>
        <dbReference type="Rhea" id="RHEA:15641"/>
        <dbReference type="ChEBI" id="CHEBI:15361"/>
        <dbReference type="ChEBI" id="CHEBI:15378"/>
        <dbReference type="ChEBI" id="CHEBI:16452"/>
        <dbReference type="ChEBI" id="CHEBI:16526"/>
        <dbReference type="EC" id="4.1.1.112"/>
    </reaction>
</comment>
<evidence type="ECO:0000256" key="2">
    <source>
        <dbReference type="ARBA" id="ARBA00001968"/>
    </source>
</evidence>
<reference evidence="14" key="1">
    <citation type="journal article" date="2019" name="Int. J. Syst. Evol. Microbiol.">
        <title>The Global Catalogue of Microorganisms (GCM) 10K type strain sequencing project: providing services to taxonomists for standard genome sequencing and annotation.</title>
        <authorList>
            <consortium name="The Broad Institute Genomics Platform"/>
            <consortium name="The Broad Institute Genome Sequencing Center for Infectious Disease"/>
            <person name="Wu L."/>
            <person name="Ma J."/>
        </authorList>
    </citation>
    <scope>NUCLEOTIDE SEQUENCE [LARGE SCALE GENOMIC DNA]</scope>
    <source>
        <strain evidence="14">TBRC 1826</strain>
    </source>
</reference>
<proteinExistence type="inferred from homology"/>
<dbReference type="InterPro" id="IPR005493">
    <property type="entry name" value="RraA/RraA-like"/>
</dbReference>
<evidence type="ECO:0000256" key="7">
    <source>
        <dbReference type="ARBA" id="ARBA00016549"/>
    </source>
</evidence>
<dbReference type="SUPFAM" id="SSF89562">
    <property type="entry name" value="RraA-like"/>
    <property type="match status" value="1"/>
</dbReference>
<evidence type="ECO:0000256" key="6">
    <source>
        <dbReference type="ARBA" id="ARBA00012947"/>
    </source>
</evidence>
<keyword evidence="13" id="KW-0808">Transferase</keyword>
<dbReference type="PANTHER" id="PTHR33254:SF4">
    <property type="entry name" value="4-HYDROXY-4-METHYL-2-OXOGLUTARATE ALDOLASE 3-RELATED"/>
    <property type="match status" value="1"/>
</dbReference>
<evidence type="ECO:0000256" key="5">
    <source>
        <dbReference type="ARBA" id="ARBA00012213"/>
    </source>
</evidence>
<organism evidence="13 14">
    <name type="scientific">Nocardiopsis sediminis</name>
    <dbReference type="NCBI Taxonomy" id="1778267"/>
    <lineage>
        <taxon>Bacteria</taxon>
        <taxon>Bacillati</taxon>
        <taxon>Actinomycetota</taxon>
        <taxon>Actinomycetes</taxon>
        <taxon>Streptosporangiales</taxon>
        <taxon>Nocardiopsidaceae</taxon>
        <taxon>Nocardiopsis</taxon>
    </lineage>
</organism>
<accession>A0ABV8FTA9</accession>
<dbReference type="Proteomes" id="UP001595847">
    <property type="component" value="Unassembled WGS sequence"/>
</dbReference>
<comment type="subunit">
    <text evidence="4">Homotrimer.</text>
</comment>
<dbReference type="RefSeq" id="WP_378537759.1">
    <property type="nucleotide sequence ID" value="NZ_JBHSBH010000015.1"/>
</dbReference>